<dbReference type="InterPro" id="IPR013766">
    <property type="entry name" value="Thioredoxin_domain"/>
</dbReference>
<feature type="signal peptide" evidence="1">
    <location>
        <begin position="1"/>
        <end position="25"/>
    </location>
</feature>
<sequence>MTRTIRCALSLVLTVLSLAATSCGAAPGARASSPAPDFSLPALDGRTVRLSDYAGKNVVLIDFWSTTCDPCLAEMPHLVELYKKHKDRGFVVLAVSLDGPESRAQVSSTVHDREMIFPVLLDEETTVAARYNPKRELPFSVLIGKDGSILHKRGGYQPGDEVVLAQEIERALNE</sequence>
<dbReference type="InterPro" id="IPR050553">
    <property type="entry name" value="Thioredoxin_ResA/DsbE_sf"/>
</dbReference>
<reference evidence="3 4" key="1">
    <citation type="submission" date="2015-09" db="EMBL/GenBank/DDBJ databases">
        <title>Sorangium comparison.</title>
        <authorList>
            <person name="Zaburannyi N."/>
            <person name="Bunk B."/>
            <person name="Overmann J."/>
            <person name="Mueller R."/>
        </authorList>
    </citation>
    <scope>NUCLEOTIDE SEQUENCE [LARGE SCALE GENOMIC DNA]</scope>
    <source>
        <strain evidence="3 4">So ceGT47</strain>
    </source>
</reference>
<dbReference type="OrthoDB" id="9813820at2"/>
<evidence type="ECO:0000256" key="1">
    <source>
        <dbReference type="SAM" id="SignalP"/>
    </source>
</evidence>
<evidence type="ECO:0000313" key="3">
    <source>
        <dbReference type="EMBL" id="AUX25891.1"/>
    </source>
</evidence>
<keyword evidence="1" id="KW-0732">Signal</keyword>
<evidence type="ECO:0000259" key="2">
    <source>
        <dbReference type="PROSITE" id="PS51352"/>
    </source>
</evidence>
<evidence type="ECO:0000313" key="4">
    <source>
        <dbReference type="Proteomes" id="UP000295781"/>
    </source>
</evidence>
<dbReference type="AlphaFoldDB" id="A0A4P2Q9H2"/>
<dbReference type="GO" id="GO:0016491">
    <property type="term" value="F:oxidoreductase activity"/>
    <property type="evidence" value="ECO:0007669"/>
    <property type="project" value="InterPro"/>
</dbReference>
<dbReference type="Gene3D" id="3.40.30.10">
    <property type="entry name" value="Glutaredoxin"/>
    <property type="match status" value="1"/>
</dbReference>
<dbReference type="CDD" id="cd02966">
    <property type="entry name" value="TlpA_like_family"/>
    <property type="match status" value="1"/>
</dbReference>
<dbReference type="PANTHER" id="PTHR42852:SF18">
    <property type="entry name" value="CHROMOSOME UNDETERMINED SCAFFOLD_47, WHOLE GENOME SHOTGUN SEQUENCE"/>
    <property type="match status" value="1"/>
</dbReference>
<feature type="domain" description="Thioredoxin" evidence="2">
    <location>
        <begin position="29"/>
        <end position="174"/>
    </location>
</feature>
<name>A0A4P2Q9H2_SORCE</name>
<accession>A0A4P2Q9H2</accession>
<organism evidence="3 4">
    <name type="scientific">Sorangium cellulosum</name>
    <name type="common">Polyangium cellulosum</name>
    <dbReference type="NCBI Taxonomy" id="56"/>
    <lineage>
        <taxon>Bacteria</taxon>
        <taxon>Pseudomonadati</taxon>
        <taxon>Myxococcota</taxon>
        <taxon>Polyangia</taxon>
        <taxon>Polyangiales</taxon>
        <taxon>Polyangiaceae</taxon>
        <taxon>Sorangium</taxon>
    </lineage>
</organism>
<proteinExistence type="predicted"/>
<dbReference type="InterPro" id="IPR000866">
    <property type="entry name" value="AhpC/TSA"/>
</dbReference>
<dbReference type="PANTHER" id="PTHR42852">
    <property type="entry name" value="THIOL:DISULFIDE INTERCHANGE PROTEIN DSBE"/>
    <property type="match status" value="1"/>
</dbReference>
<dbReference type="Proteomes" id="UP000295781">
    <property type="component" value="Chromosome"/>
</dbReference>
<feature type="chain" id="PRO_5020324003" evidence="1">
    <location>
        <begin position="26"/>
        <end position="174"/>
    </location>
</feature>
<dbReference type="Pfam" id="PF00578">
    <property type="entry name" value="AhpC-TSA"/>
    <property type="match status" value="1"/>
</dbReference>
<dbReference type="EMBL" id="CP012670">
    <property type="protein sequence ID" value="AUX25891.1"/>
    <property type="molecule type" value="Genomic_DNA"/>
</dbReference>
<gene>
    <name evidence="3" type="ORF">SOCEGT47_064440</name>
</gene>
<dbReference type="RefSeq" id="WP_129353110.1">
    <property type="nucleotide sequence ID" value="NZ_CP012670.1"/>
</dbReference>
<dbReference type="GO" id="GO:0016209">
    <property type="term" value="F:antioxidant activity"/>
    <property type="evidence" value="ECO:0007669"/>
    <property type="project" value="InterPro"/>
</dbReference>
<protein>
    <submittedName>
        <fullName evidence="3">ResA protein</fullName>
    </submittedName>
</protein>
<dbReference type="SUPFAM" id="SSF52833">
    <property type="entry name" value="Thioredoxin-like"/>
    <property type="match status" value="1"/>
</dbReference>
<dbReference type="PROSITE" id="PS51352">
    <property type="entry name" value="THIOREDOXIN_2"/>
    <property type="match status" value="1"/>
</dbReference>
<dbReference type="InterPro" id="IPR036249">
    <property type="entry name" value="Thioredoxin-like_sf"/>
</dbReference>
<dbReference type="PROSITE" id="PS51257">
    <property type="entry name" value="PROKAR_LIPOPROTEIN"/>
    <property type="match status" value="1"/>
</dbReference>